<evidence type="ECO:0000313" key="5">
    <source>
        <dbReference type="Proteomes" id="UP001303160"/>
    </source>
</evidence>
<dbReference type="AlphaFoldDB" id="A0AAN6X9R9"/>
<dbReference type="GO" id="GO:0016538">
    <property type="term" value="F:cyclin-dependent protein serine/threonine kinase regulator activity"/>
    <property type="evidence" value="ECO:0007669"/>
    <property type="project" value="InterPro"/>
</dbReference>
<evidence type="ECO:0000256" key="1">
    <source>
        <dbReference type="ARBA" id="ARBA00014912"/>
    </source>
</evidence>
<dbReference type="InterPro" id="IPR036915">
    <property type="entry name" value="Cyclin-like_sf"/>
</dbReference>
<proteinExistence type="predicted"/>
<dbReference type="PANTHER" id="PTHR10026">
    <property type="entry name" value="CYCLIN"/>
    <property type="match status" value="1"/>
</dbReference>
<protein>
    <recommendedName>
        <fullName evidence="1">RNA polymerase II holoenzyme cyclin-like subunit</fullName>
    </recommendedName>
</protein>
<name>A0AAN6X9R9_9PEZI</name>
<organism evidence="4 5">
    <name type="scientific">Triangularia verruculosa</name>
    <dbReference type="NCBI Taxonomy" id="2587418"/>
    <lineage>
        <taxon>Eukaryota</taxon>
        <taxon>Fungi</taxon>
        <taxon>Dikarya</taxon>
        <taxon>Ascomycota</taxon>
        <taxon>Pezizomycotina</taxon>
        <taxon>Sordariomycetes</taxon>
        <taxon>Sordariomycetidae</taxon>
        <taxon>Sordariales</taxon>
        <taxon>Podosporaceae</taxon>
        <taxon>Triangularia</taxon>
    </lineage>
</organism>
<dbReference type="Pfam" id="PF00134">
    <property type="entry name" value="Cyclin_N"/>
    <property type="match status" value="1"/>
</dbReference>
<evidence type="ECO:0000313" key="4">
    <source>
        <dbReference type="EMBL" id="KAK4196590.1"/>
    </source>
</evidence>
<comment type="caution">
    <text evidence="4">The sequence shown here is derived from an EMBL/GenBank/DDBJ whole genome shotgun (WGS) entry which is preliminary data.</text>
</comment>
<reference evidence="4" key="1">
    <citation type="journal article" date="2023" name="Mol. Phylogenet. Evol.">
        <title>Genome-scale phylogeny and comparative genomics of the fungal order Sordariales.</title>
        <authorList>
            <person name="Hensen N."/>
            <person name="Bonometti L."/>
            <person name="Westerberg I."/>
            <person name="Brannstrom I.O."/>
            <person name="Guillou S."/>
            <person name="Cros-Aarteil S."/>
            <person name="Calhoun S."/>
            <person name="Haridas S."/>
            <person name="Kuo A."/>
            <person name="Mondo S."/>
            <person name="Pangilinan J."/>
            <person name="Riley R."/>
            <person name="LaButti K."/>
            <person name="Andreopoulos B."/>
            <person name="Lipzen A."/>
            <person name="Chen C."/>
            <person name="Yan M."/>
            <person name="Daum C."/>
            <person name="Ng V."/>
            <person name="Clum A."/>
            <person name="Steindorff A."/>
            <person name="Ohm R.A."/>
            <person name="Martin F."/>
            <person name="Silar P."/>
            <person name="Natvig D.O."/>
            <person name="Lalanne C."/>
            <person name="Gautier V."/>
            <person name="Ament-Velasquez S.L."/>
            <person name="Kruys A."/>
            <person name="Hutchinson M.I."/>
            <person name="Powell A.J."/>
            <person name="Barry K."/>
            <person name="Miller A.N."/>
            <person name="Grigoriev I.V."/>
            <person name="Debuchy R."/>
            <person name="Gladieux P."/>
            <person name="Hiltunen Thoren M."/>
            <person name="Johannesson H."/>
        </authorList>
    </citation>
    <scope>NUCLEOTIDE SEQUENCE</scope>
    <source>
        <strain evidence="4">CBS 315.58</strain>
    </source>
</reference>
<dbReference type="InterPro" id="IPR006671">
    <property type="entry name" value="Cyclin_N"/>
</dbReference>
<dbReference type="GO" id="GO:0006357">
    <property type="term" value="P:regulation of transcription by RNA polymerase II"/>
    <property type="evidence" value="ECO:0007669"/>
    <property type="project" value="InterPro"/>
</dbReference>
<reference evidence="4" key="2">
    <citation type="submission" date="2023-05" db="EMBL/GenBank/DDBJ databases">
        <authorList>
            <consortium name="Lawrence Berkeley National Laboratory"/>
            <person name="Steindorff A."/>
            <person name="Hensen N."/>
            <person name="Bonometti L."/>
            <person name="Westerberg I."/>
            <person name="Brannstrom I.O."/>
            <person name="Guillou S."/>
            <person name="Cros-Aarteil S."/>
            <person name="Calhoun S."/>
            <person name="Haridas S."/>
            <person name="Kuo A."/>
            <person name="Mondo S."/>
            <person name="Pangilinan J."/>
            <person name="Riley R."/>
            <person name="Labutti K."/>
            <person name="Andreopoulos B."/>
            <person name="Lipzen A."/>
            <person name="Chen C."/>
            <person name="Yanf M."/>
            <person name="Daum C."/>
            <person name="Ng V."/>
            <person name="Clum A."/>
            <person name="Ohm R."/>
            <person name="Martin F."/>
            <person name="Silar P."/>
            <person name="Natvig D."/>
            <person name="Lalanne C."/>
            <person name="Gautier V."/>
            <person name="Ament-Velasquez S.L."/>
            <person name="Kruys A."/>
            <person name="Hutchinson M.I."/>
            <person name="Powell A.J."/>
            <person name="Barry K."/>
            <person name="Miller A.N."/>
            <person name="Grigoriev I.V."/>
            <person name="Debuchy R."/>
            <person name="Gladieux P."/>
            <person name="Thoren M.H."/>
            <person name="Johannesson H."/>
        </authorList>
    </citation>
    <scope>NUCLEOTIDE SEQUENCE</scope>
    <source>
        <strain evidence="4">CBS 315.58</strain>
    </source>
</reference>
<dbReference type="EMBL" id="MU863981">
    <property type="protein sequence ID" value="KAK4196590.1"/>
    <property type="molecule type" value="Genomic_DNA"/>
</dbReference>
<dbReference type="Proteomes" id="UP001303160">
    <property type="component" value="Unassembled WGS sequence"/>
</dbReference>
<feature type="region of interest" description="Disordered" evidence="2">
    <location>
        <begin position="394"/>
        <end position="458"/>
    </location>
</feature>
<keyword evidence="5" id="KW-1185">Reference proteome</keyword>
<feature type="domain" description="Cyclin N-terminal" evidence="3">
    <location>
        <begin position="40"/>
        <end position="174"/>
    </location>
</feature>
<dbReference type="InterPro" id="IPR043198">
    <property type="entry name" value="Cyclin/Ssn8"/>
</dbReference>
<feature type="region of interest" description="Disordered" evidence="2">
    <location>
        <begin position="338"/>
        <end position="359"/>
    </location>
</feature>
<gene>
    <name evidence="4" type="ORF">QBC40DRAFT_6827</name>
</gene>
<dbReference type="Gene3D" id="1.10.472.10">
    <property type="entry name" value="Cyclin-like"/>
    <property type="match status" value="1"/>
</dbReference>
<evidence type="ECO:0000259" key="3">
    <source>
        <dbReference type="Pfam" id="PF00134"/>
    </source>
</evidence>
<evidence type="ECO:0000256" key="2">
    <source>
        <dbReference type="SAM" id="MobiDB-lite"/>
    </source>
</evidence>
<sequence>MAPSAAKPTAPATNGQPAAPAPADDVPIGPVTGLSEIATQYISEQTLQQMLKAIAYEEAKDDHYRIRGVQLIDNVREALQLPVKTFDTAAIYYHRFRIRFPSSEYNYEDVALATLFVACKAEDTIKKSRDVLCAAHNLRSPHDRKTPDDKHFDGPSKFTIGLERHILETIGFDFRVQYPQKLLIKMIKKLIPEAGRRITFPRGEFSTLSSPEKLLHTAYDMSIDMYKTFVPIKQTTLTMVLAILQLTAMLMKKDPETVTQLRPKALSRTQKACVYETMLDLMDLYITHPRSTKVGLNYELQQLMDVKIEINKRLTDEQFQRYNEWCKTCADLPESHAVTPASVTSPASGTTSAKRKRTNSEGTLRFVFDAEAARKEKSLAAEYFNDEYEEYEVEVEEEIKAPPTDPRQGTTSGRGSRHGHHGGHHNNRHDYGYHNRGGRHPYHDNRHRGNRRGGPGMI</sequence>
<feature type="compositionally biased region" description="Polar residues" evidence="2">
    <location>
        <begin position="341"/>
        <end position="352"/>
    </location>
</feature>
<feature type="compositionally biased region" description="Basic residues" evidence="2">
    <location>
        <begin position="415"/>
        <end position="427"/>
    </location>
</feature>
<dbReference type="SUPFAM" id="SSF47954">
    <property type="entry name" value="Cyclin-like"/>
    <property type="match status" value="2"/>
</dbReference>
<feature type="compositionally biased region" description="Basic residues" evidence="2">
    <location>
        <begin position="436"/>
        <end position="451"/>
    </location>
</feature>
<feature type="region of interest" description="Disordered" evidence="2">
    <location>
        <begin position="1"/>
        <end position="25"/>
    </location>
</feature>
<accession>A0AAN6X9R9</accession>